<dbReference type="InterPro" id="IPR050109">
    <property type="entry name" value="HTH-type_TetR-like_transc_reg"/>
</dbReference>
<organism evidence="6 7">
    <name type="scientific">Roseateles albus</name>
    <dbReference type="NCBI Taxonomy" id="2987525"/>
    <lineage>
        <taxon>Bacteria</taxon>
        <taxon>Pseudomonadati</taxon>
        <taxon>Pseudomonadota</taxon>
        <taxon>Betaproteobacteria</taxon>
        <taxon>Burkholderiales</taxon>
        <taxon>Sphaerotilaceae</taxon>
        <taxon>Roseateles</taxon>
    </lineage>
</organism>
<keyword evidence="1" id="KW-0805">Transcription regulation</keyword>
<dbReference type="PANTHER" id="PTHR30055">
    <property type="entry name" value="HTH-TYPE TRANSCRIPTIONAL REGULATOR RUTR"/>
    <property type="match status" value="1"/>
</dbReference>
<evidence type="ECO:0000256" key="2">
    <source>
        <dbReference type="ARBA" id="ARBA00023125"/>
    </source>
</evidence>
<evidence type="ECO:0000256" key="1">
    <source>
        <dbReference type="ARBA" id="ARBA00023015"/>
    </source>
</evidence>
<dbReference type="Pfam" id="PF09209">
    <property type="entry name" value="CecR_C"/>
    <property type="match status" value="1"/>
</dbReference>
<dbReference type="Gene3D" id="1.10.357.10">
    <property type="entry name" value="Tetracycline Repressor, domain 2"/>
    <property type="match status" value="1"/>
</dbReference>
<dbReference type="InterPro" id="IPR015292">
    <property type="entry name" value="Tscrpt_reg_YbiH_C"/>
</dbReference>
<dbReference type="SUPFAM" id="SSF46689">
    <property type="entry name" value="Homeodomain-like"/>
    <property type="match status" value="1"/>
</dbReference>
<comment type="caution">
    <text evidence="6">The sequence shown here is derived from an EMBL/GenBank/DDBJ whole genome shotgun (WGS) entry which is preliminary data.</text>
</comment>
<dbReference type="SUPFAM" id="SSF48498">
    <property type="entry name" value="Tetracyclin repressor-like, C-terminal domain"/>
    <property type="match status" value="1"/>
</dbReference>
<dbReference type="InterPro" id="IPR001647">
    <property type="entry name" value="HTH_TetR"/>
</dbReference>
<evidence type="ECO:0000313" key="6">
    <source>
        <dbReference type="EMBL" id="MDC8771183.1"/>
    </source>
</evidence>
<dbReference type="Proteomes" id="UP001221189">
    <property type="component" value="Unassembled WGS sequence"/>
</dbReference>
<dbReference type="EMBL" id="JAQQXT010000003">
    <property type="protein sequence ID" value="MDC8771183.1"/>
    <property type="molecule type" value="Genomic_DNA"/>
</dbReference>
<dbReference type="PROSITE" id="PS50977">
    <property type="entry name" value="HTH_TETR_2"/>
    <property type="match status" value="1"/>
</dbReference>
<evidence type="ECO:0000256" key="4">
    <source>
        <dbReference type="PROSITE-ProRule" id="PRU00335"/>
    </source>
</evidence>
<evidence type="ECO:0000256" key="3">
    <source>
        <dbReference type="ARBA" id="ARBA00023163"/>
    </source>
</evidence>
<dbReference type="PANTHER" id="PTHR30055:SF234">
    <property type="entry name" value="HTH-TYPE TRANSCRIPTIONAL REGULATOR BETI"/>
    <property type="match status" value="1"/>
</dbReference>
<dbReference type="RefSeq" id="WP_273599513.1">
    <property type="nucleotide sequence ID" value="NZ_JAQQXT010000003.1"/>
</dbReference>
<keyword evidence="3" id="KW-0804">Transcription</keyword>
<evidence type="ECO:0000313" key="7">
    <source>
        <dbReference type="Proteomes" id="UP001221189"/>
    </source>
</evidence>
<dbReference type="InterPro" id="IPR036271">
    <property type="entry name" value="Tet_transcr_reg_TetR-rel_C_sf"/>
</dbReference>
<proteinExistence type="predicted"/>
<name>A0ABT5KB79_9BURK</name>
<sequence length="217" mass="23939">MPKSAPVPEELSGRRARLLKEARRIFAAKGFDKASTREIAAAAEANIALIAYYFGDKQGLYREVLVQPIADVMRGMPEADASLPLREWLQSFYAAFLRPLYDAESGLSDSTRIFCREMIAPSPAWPDICGEYIAPQHHALVAMLGQRCGAASIDAELHQLAFALIALAHDYWLSAQDMEGLLPGVVYGPGAYERTLNRLVTFGQALIEAEQALRQSR</sequence>
<dbReference type="InterPro" id="IPR009057">
    <property type="entry name" value="Homeodomain-like_sf"/>
</dbReference>
<dbReference type="Pfam" id="PF00440">
    <property type="entry name" value="TetR_N"/>
    <property type="match status" value="1"/>
</dbReference>
<accession>A0ABT5KB79</accession>
<protein>
    <submittedName>
        <fullName evidence="6">CerR family C-terminal domain-containing protein</fullName>
    </submittedName>
</protein>
<gene>
    <name evidence="6" type="ORF">PRZ03_06340</name>
</gene>
<feature type="DNA-binding region" description="H-T-H motif" evidence="4">
    <location>
        <begin position="35"/>
        <end position="54"/>
    </location>
</feature>
<keyword evidence="7" id="KW-1185">Reference proteome</keyword>
<feature type="domain" description="HTH tetR-type" evidence="5">
    <location>
        <begin position="12"/>
        <end position="72"/>
    </location>
</feature>
<evidence type="ECO:0000259" key="5">
    <source>
        <dbReference type="PROSITE" id="PS50977"/>
    </source>
</evidence>
<keyword evidence="2 4" id="KW-0238">DNA-binding</keyword>
<dbReference type="Gene3D" id="1.10.10.60">
    <property type="entry name" value="Homeodomain-like"/>
    <property type="match status" value="1"/>
</dbReference>
<reference evidence="6 7" key="1">
    <citation type="submission" date="2022-10" db="EMBL/GenBank/DDBJ databases">
        <title>Paucibacter sp. hw1 Genome sequencing.</title>
        <authorList>
            <person name="Park S."/>
        </authorList>
    </citation>
    <scope>NUCLEOTIDE SEQUENCE [LARGE SCALE GENOMIC DNA]</scope>
    <source>
        <strain evidence="7">hw1</strain>
    </source>
</reference>